<keyword evidence="2" id="KW-1185">Reference proteome</keyword>
<organism evidence="1 2">
    <name type="scientific">Hypsizygus marmoreus</name>
    <name type="common">White beech mushroom</name>
    <name type="synonym">Agaricus marmoreus</name>
    <dbReference type="NCBI Taxonomy" id="39966"/>
    <lineage>
        <taxon>Eukaryota</taxon>
        <taxon>Fungi</taxon>
        <taxon>Dikarya</taxon>
        <taxon>Basidiomycota</taxon>
        <taxon>Agaricomycotina</taxon>
        <taxon>Agaricomycetes</taxon>
        <taxon>Agaricomycetidae</taxon>
        <taxon>Agaricales</taxon>
        <taxon>Tricholomatineae</taxon>
        <taxon>Lyophyllaceae</taxon>
        <taxon>Hypsizygus</taxon>
    </lineage>
</organism>
<proteinExistence type="predicted"/>
<dbReference type="AlphaFoldDB" id="A0A369JV82"/>
<protein>
    <submittedName>
        <fullName evidence="1">Uncharacterized protein</fullName>
    </submittedName>
</protein>
<sequence length="158" mass="16821">MNSIFTTKEAAVSDSPTLPASFAARSTFSIITALSVLLRISPSTAPNFMPLSPIGPSPPAFIVLVAPALPSRRNQIHPQISIHLPISSRFTNGTPQPENIEIASVHNPCLRTPSTLSHHVRSSSHNAALIHNGDGIDLDVECTLPVPGPRVTVRKSPM</sequence>
<reference evidence="1" key="1">
    <citation type="submission" date="2018-04" db="EMBL/GenBank/DDBJ databases">
        <title>Whole genome sequencing of Hypsizygus marmoreus.</title>
        <authorList>
            <person name="Choi I.-G."/>
            <person name="Min B."/>
            <person name="Kim J.-G."/>
            <person name="Kim S."/>
            <person name="Oh Y.-L."/>
            <person name="Kong W.-S."/>
            <person name="Park H."/>
            <person name="Jeong J."/>
            <person name="Song E.-S."/>
        </authorList>
    </citation>
    <scope>NUCLEOTIDE SEQUENCE [LARGE SCALE GENOMIC DNA]</scope>
    <source>
        <strain evidence="1">51987-8</strain>
    </source>
</reference>
<name>A0A369JV82_HYPMA</name>
<accession>A0A369JV82</accession>
<evidence type="ECO:0000313" key="2">
    <source>
        <dbReference type="Proteomes" id="UP000076154"/>
    </source>
</evidence>
<dbReference type="EMBL" id="LUEZ02000041">
    <property type="protein sequence ID" value="RDB25130.1"/>
    <property type="molecule type" value="Genomic_DNA"/>
</dbReference>
<comment type="caution">
    <text evidence="1">The sequence shown here is derived from an EMBL/GenBank/DDBJ whole genome shotgun (WGS) entry which is preliminary data.</text>
</comment>
<dbReference type="Proteomes" id="UP000076154">
    <property type="component" value="Unassembled WGS sequence"/>
</dbReference>
<dbReference type="InParanoid" id="A0A369JV82"/>
<gene>
    <name evidence="1" type="ORF">Hypma_007742</name>
</gene>
<evidence type="ECO:0000313" key="1">
    <source>
        <dbReference type="EMBL" id="RDB25130.1"/>
    </source>
</evidence>